<keyword evidence="1" id="KW-0812">Transmembrane</keyword>
<accession>A0ABV0U5R5</accession>
<keyword evidence="3" id="KW-1185">Reference proteome</keyword>
<evidence type="ECO:0000256" key="1">
    <source>
        <dbReference type="SAM" id="Phobius"/>
    </source>
</evidence>
<comment type="caution">
    <text evidence="2">The sequence shown here is derived from an EMBL/GenBank/DDBJ whole genome shotgun (WGS) entry which is preliminary data.</text>
</comment>
<sequence>MAEFTLLLSCKYFEKSPLSLILKASFNRLKGRNVSSTYMFSFFVLLSLAIYAKKREIFLEVQLDYSTLRNITVYKDRFQVFYVLWSMPTVKAAISGFAVLYQQIFVKGGK</sequence>
<organism evidence="2 3">
    <name type="scientific">Ilyodon furcidens</name>
    <name type="common">goldbreast splitfin</name>
    <dbReference type="NCBI Taxonomy" id="33524"/>
    <lineage>
        <taxon>Eukaryota</taxon>
        <taxon>Metazoa</taxon>
        <taxon>Chordata</taxon>
        <taxon>Craniata</taxon>
        <taxon>Vertebrata</taxon>
        <taxon>Euteleostomi</taxon>
        <taxon>Actinopterygii</taxon>
        <taxon>Neopterygii</taxon>
        <taxon>Teleostei</taxon>
        <taxon>Neoteleostei</taxon>
        <taxon>Acanthomorphata</taxon>
        <taxon>Ovalentaria</taxon>
        <taxon>Atherinomorphae</taxon>
        <taxon>Cyprinodontiformes</taxon>
        <taxon>Goodeidae</taxon>
        <taxon>Ilyodon</taxon>
    </lineage>
</organism>
<keyword evidence="1" id="KW-0472">Membrane</keyword>
<gene>
    <name evidence="2" type="ORF">ILYODFUR_009253</name>
</gene>
<reference evidence="2 3" key="1">
    <citation type="submission" date="2021-06" db="EMBL/GenBank/DDBJ databases">
        <authorList>
            <person name="Palmer J.M."/>
        </authorList>
    </citation>
    <scope>NUCLEOTIDE SEQUENCE [LARGE SCALE GENOMIC DNA]</scope>
    <source>
        <strain evidence="3">if_2019</strain>
        <tissue evidence="2">Muscle</tissue>
    </source>
</reference>
<dbReference type="Proteomes" id="UP001482620">
    <property type="component" value="Unassembled WGS sequence"/>
</dbReference>
<proteinExistence type="predicted"/>
<evidence type="ECO:0000313" key="3">
    <source>
        <dbReference type="Proteomes" id="UP001482620"/>
    </source>
</evidence>
<feature type="transmembrane region" description="Helical" evidence="1">
    <location>
        <begin position="35"/>
        <end position="52"/>
    </location>
</feature>
<protein>
    <submittedName>
        <fullName evidence="2">Uncharacterized protein</fullName>
    </submittedName>
</protein>
<keyword evidence="1" id="KW-1133">Transmembrane helix</keyword>
<evidence type="ECO:0000313" key="2">
    <source>
        <dbReference type="EMBL" id="MEQ2239892.1"/>
    </source>
</evidence>
<name>A0ABV0U5R5_9TELE</name>
<dbReference type="EMBL" id="JAHRIQ010058567">
    <property type="protein sequence ID" value="MEQ2239892.1"/>
    <property type="molecule type" value="Genomic_DNA"/>
</dbReference>